<reference evidence="2 3" key="1">
    <citation type="submission" date="2018-03" db="EMBL/GenBank/DDBJ databases">
        <authorList>
            <person name="Keele B.F."/>
        </authorList>
    </citation>
    <scope>NUCLEOTIDE SEQUENCE [LARGE SCALE GENOMIC DNA]</scope>
    <source>
        <strain evidence="2">ZCTH4_d</strain>
    </source>
</reference>
<evidence type="ECO:0000313" key="3">
    <source>
        <dbReference type="Proteomes" id="UP000257014"/>
    </source>
</evidence>
<dbReference type="AlphaFoldDB" id="A0A3E0K6Z4"/>
<feature type="region of interest" description="Disordered" evidence="1">
    <location>
        <begin position="42"/>
        <end position="70"/>
    </location>
</feature>
<organism evidence="2 3">
    <name type="scientific">Caldibacillus debilis</name>
    <dbReference type="NCBI Taxonomy" id="301148"/>
    <lineage>
        <taxon>Bacteria</taxon>
        <taxon>Bacillati</taxon>
        <taxon>Bacillota</taxon>
        <taxon>Bacilli</taxon>
        <taxon>Bacillales</taxon>
        <taxon>Bacillaceae</taxon>
        <taxon>Caldibacillus</taxon>
    </lineage>
</organism>
<sequence>MAGNVILFFFPFKRKGRFFRERFLLYIRRREGFFARTKDSDFGKRHAPVSGPGSFPHRKKISRTAEPEPRCQIGEPSYHKRFAISPVFV</sequence>
<proteinExistence type="predicted"/>
<name>A0A3E0K6Z4_9BACI</name>
<dbReference type="EMBL" id="QEWE01000014">
    <property type="protein sequence ID" value="REJ29474.1"/>
    <property type="molecule type" value="Genomic_DNA"/>
</dbReference>
<evidence type="ECO:0000256" key="1">
    <source>
        <dbReference type="SAM" id="MobiDB-lite"/>
    </source>
</evidence>
<protein>
    <submittedName>
        <fullName evidence="2">Uncharacterized protein</fullName>
    </submittedName>
</protein>
<accession>A0A3E0K6Z4</accession>
<dbReference type="Proteomes" id="UP000257014">
    <property type="component" value="Unassembled WGS sequence"/>
</dbReference>
<evidence type="ECO:0000313" key="2">
    <source>
        <dbReference type="EMBL" id="REJ29474.1"/>
    </source>
</evidence>
<gene>
    <name evidence="2" type="ORF">C6P37_05915</name>
</gene>
<comment type="caution">
    <text evidence="2">The sequence shown here is derived from an EMBL/GenBank/DDBJ whole genome shotgun (WGS) entry which is preliminary data.</text>
</comment>